<gene>
    <name evidence="1" type="ORF">GCM10010430_76380</name>
</gene>
<organism evidence="1 2">
    <name type="scientific">Kitasatospora cystarginea</name>
    <dbReference type="NCBI Taxonomy" id="58350"/>
    <lineage>
        <taxon>Bacteria</taxon>
        <taxon>Bacillati</taxon>
        <taxon>Actinomycetota</taxon>
        <taxon>Actinomycetes</taxon>
        <taxon>Kitasatosporales</taxon>
        <taxon>Streptomycetaceae</taxon>
        <taxon>Kitasatospora</taxon>
    </lineage>
</organism>
<comment type="caution">
    <text evidence="1">The sequence shown here is derived from an EMBL/GenBank/DDBJ whole genome shotgun (WGS) entry which is preliminary data.</text>
</comment>
<keyword evidence="2" id="KW-1185">Reference proteome</keyword>
<proteinExistence type="predicted"/>
<dbReference type="RefSeq" id="WP_344641166.1">
    <property type="nucleotide sequence ID" value="NZ_BAAATR010000066.1"/>
</dbReference>
<evidence type="ECO:0000313" key="2">
    <source>
        <dbReference type="Proteomes" id="UP001500305"/>
    </source>
</evidence>
<sequence length="851" mass="90597">MVRADPPSLPALGRHWLAAPRCFAALLRALPPGRRDAFLDLVYAGALPREGELSLLLPLFPHARRHAEARRRVAARRAEGRPWAQIAPALAYLPTAEAQPELRAALARPDADDRSAAWTALFANAAASDDRAAVQDALGLLPRLRNEQDPVRCAALTALVQVPARLLTQAAVAVLDAAVQDAVDARDCSYATRAALQRLVAEVLREHALAGGAELVEWALRSLQRIAGQTGTVELGRLEHRLRRGHEHAVFATLRPWLDTMADTAEYWLLFTLAHSLGRRARGIPELQELLLHALQFGSDGAFTTAAALWLDDPRTRGARVAEILELEPSAAFLPPVRDVVVERRTDLLDPLLAPMPPYGRFLKQPQRATLPPTWSASRWTPRQWRAAARLAAAAASDLTLPLHGRAAAVHAAAAIPEYGKAVVRAQLDSAEVVLAEAALAALAWTDRPADALGDLLAHAGGDRARVAVYAATRAARFAPPGELAERLGELLSRAQGSKVTSRKEAVRLAAEHLPPRAAADLLVAAYRVEGQHRDVRAAAVAFATGLLDAEPVWELLAEAAGQAPPSVRRAVLRADPGHLPKTHRARYAHLVASVAAAPDPEVATPALAALPRWAAWAPETADVARRAVTDPANRGGWREAAGAVRALAASGLPHPLGGAAPGSLLHRTLTELAAAARTDDPDAGDDRDLPARRRLAHLTDLPADDRHRPLLAGAADLLAAEPDLAGIRAAALRRLVAPTAGPQALATALGALAEAHQGRPAAAALTALALLRDHASGPLPPPGTLDALARTARRDGDTGAAAGLFATALTEVFGDRLGWPQEWRALLRELRRHPSADVRERALAAVMYRE</sequence>
<name>A0ABN3F0P1_9ACTN</name>
<dbReference type="Proteomes" id="UP001500305">
    <property type="component" value="Unassembled WGS sequence"/>
</dbReference>
<evidence type="ECO:0008006" key="3">
    <source>
        <dbReference type="Google" id="ProtNLM"/>
    </source>
</evidence>
<protein>
    <recommendedName>
        <fullName evidence="3">PBS lyase</fullName>
    </recommendedName>
</protein>
<accession>A0ABN3F0P1</accession>
<evidence type="ECO:0000313" key="1">
    <source>
        <dbReference type="EMBL" id="GAA2279122.1"/>
    </source>
</evidence>
<dbReference type="EMBL" id="BAAATR010000066">
    <property type="protein sequence ID" value="GAA2279122.1"/>
    <property type="molecule type" value="Genomic_DNA"/>
</dbReference>
<reference evidence="1 2" key="1">
    <citation type="journal article" date="2019" name="Int. J. Syst. Evol. Microbiol.">
        <title>The Global Catalogue of Microorganisms (GCM) 10K type strain sequencing project: providing services to taxonomists for standard genome sequencing and annotation.</title>
        <authorList>
            <consortium name="The Broad Institute Genomics Platform"/>
            <consortium name="The Broad Institute Genome Sequencing Center for Infectious Disease"/>
            <person name="Wu L."/>
            <person name="Ma J."/>
        </authorList>
    </citation>
    <scope>NUCLEOTIDE SEQUENCE [LARGE SCALE GENOMIC DNA]</scope>
    <source>
        <strain evidence="1 2">JCM 7356</strain>
    </source>
</reference>